<dbReference type="SMART" id="SM00852">
    <property type="entry name" value="MoCF_biosynth"/>
    <property type="match status" value="1"/>
</dbReference>
<dbReference type="InterPro" id="IPR001453">
    <property type="entry name" value="MoaB/Mog_dom"/>
</dbReference>
<comment type="similarity">
    <text evidence="1">Belongs to the CinA family.</text>
</comment>
<dbReference type="Pfam" id="PF02464">
    <property type="entry name" value="CinA"/>
    <property type="match status" value="1"/>
</dbReference>
<evidence type="ECO:0000313" key="4">
    <source>
        <dbReference type="Proteomes" id="UP000070617"/>
    </source>
</evidence>
<dbReference type="InterPro" id="IPR008136">
    <property type="entry name" value="CinA_C"/>
</dbReference>
<sequence length="412" mass="46288">MDNLFLGGHLMKAACILVGTELLNGAMVDTNSIYMAEELNKVGIELPYKMIVRDIKEEIIDAIQYFHSRVDIIIMSGGLGPTLDDITKDAIADFLGKKLIVDPEELKVLHQKFASRGLPILEMNTKEVEKPEGAISFENSVGMAPAIYIDKIAAFPGVPRELYDMFPKFLSYFIKEKNWKHKIYIKDIITYGIPESVLENHVKDCFQEEGIFYEFLVKNYGILIRMQADAMKKNKVEKIKEKIYNIIGDFIIGEDSVKIEEKIVQYLKEKQWKISLAESCTGGLIADHFVRLAGVSEVFYEGIVSYDNEAKKKRLGVQKQTLDNDGAVSENTAREMLLGLSTEVAISTTGIAGPGGGSNEKPVGLVYIGIRVLDKTYVIKKIFHGNRQQIRQRTVLEALVSLFQILTKGCEM</sequence>
<dbReference type="PATRIC" id="fig|134605.3.peg.1612"/>
<dbReference type="Proteomes" id="UP000070617">
    <property type="component" value="Unassembled WGS sequence"/>
</dbReference>
<dbReference type="SUPFAM" id="SSF53218">
    <property type="entry name" value="Molybdenum cofactor biosynthesis proteins"/>
    <property type="match status" value="1"/>
</dbReference>
<dbReference type="Gene3D" id="3.40.980.10">
    <property type="entry name" value="MoaB/Mog-like domain"/>
    <property type="match status" value="1"/>
</dbReference>
<dbReference type="PANTHER" id="PTHR13939">
    <property type="entry name" value="NICOTINAMIDE-NUCLEOTIDE AMIDOHYDROLASE PNCC"/>
    <property type="match status" value="1"/>
</dbReference>
<proteinExistence type="inferred from homology"/>
<reference evidence="4" key="1">
    <citation type="submission" date="2016-01" db="EMBL/GenBank/DDBJ databases">
        <authorList>
            <person name="Mitreva M."/>
            <person name="Pepin K.H."/>
            <person name="Mihindukulasuriya K.A."/>
            <person name="Fulton R."/>
            <person name="Fronick C."/>
            <person name="O'Laughlin M."/>
            <person name="Miner T."/>
            <person name="Herter B."/>
            <person name="Rosa B.A."/>
            <person name="Cordes M."/>
            <person name="Tomlinson C."/>
            <person name="Wollam A."/>
            <person name="Palsikar V.B."/>
            <person name="Mardis E.R."/>
            <person name="Wilson R.K."/>
        </authorList>
    </citation>
    <scope>NUCLEOTIDE SEQUENCE [LARGE SCALE GENOMIC DNA]</scope>
    <source>
        <strain evidence="4">CMW8396</strain>
    </source>
</reference>
<accession>A0A133NA53</accession>
<dbReference type="NCBIfam" id="TIGR00200">
    <property type="entry name" value="cinA_nterm"/>
    <property type="match status" value="1"/>
</dbReference>
<dbReference type="AlphaFoldDB" id="A0A133NA53"/>
<protein>
    <recommendedName>
        <fullName evidence="1">CinA-like protein</fullName>
    </recommendedName>
</protein>
<dbReference type="HAMAP" id="MF_00226_B">
    <property type="entry name" value="CinA_B"/>
    <property type="match status" value="1"/>
</dbReference>
<dbReference type="InterPro" id="IPR050101">
    <property type="entry name" value="CinA"/>
</dbReference>
<dbReference type="EMBL" id="LRPX01000083">
    <property type="protein sequence ID" value="KXA13175.1"/>
    <property type="molecule type" value="Genomic_DNA"/>
</dbReference>
<dbReference type="SUPFAM" id="SSF142433">
    <property type="entry name" value="CinA-like"/>
    <property type="match status" value="1"/>
</dbReference>
<name>A0A133NA53_9FUSO</name>
<keyword evidence="4" id="KW-1185">Reference proteome</keyword>
<dbReference type="Gene3D" id="3.30.70.2860">
    <property type="match status" value="1"/>
</dbReference>
<dbReference type="NCBIfam" id="TIGR00199">
    <property type="entry name" value="PncC_domain"/>
    <property type="match status" value="1"/>
</dbReference>
<feature type="domain" description="MoaB/Mog" evidence="2">
    <location>
        <begin position="14"/>
        <end position="177"/>
    </location>
</feature>
<dbReference type="Gene3D" id="3.90.950.20">
    <property type="entry name" value="CinA-like"/>
    <property type="match status" value="1"/>
</dbReference>
<dbReference type="InterPro" id="IPR036653">
    <property type="entry name" value="CinA-like_C"/>
</dbReference>
<organism evidence="3 4">
    <name type="scientific">Fusobacterium equinum</name>
    <dbReference type="NCBI Taxonomy" id="134605"/>
    <lineage>
        <taxon>Bacteria</taxon>
        <taxon>Fusobacteriati</taxon>
        <taxon>Fusobacteriota</taxon>
        <taxon>Fusobacteriia</taxon>
        <taxon>Fusobacteriales</taxon>
        <taxon>Fusobacteriaceae</taxon>
        <taxon>Fusobacterium</taxon>
    </lineage>
</organism>
<dbReference type="PANTHER" id="PTHR13939:SF0">
    <property type="entry name" value="NMN AMIDOHYDROLASE-LIKE PROTEIN YFAY"/>
    <property type="match status" value="1"/>
</dbReference>
<evidence type="ECO:0000259" key="2">
    <source>
        <dbReference type="SMART" id="SM00852"/>
    </source>
</evidence>
<dbReference type="CDD" id="cd00885">
    <property type="entry name" value="cinA"/>
    <property type="match status" value="1"/>
</dbReference>
<dbReference type="Pfam" id="PF00994">
    <property type="entry name" value="MoCF_biosynth"/>
    <property type="match status" value="1"/>
</dbReference>
<evidence type="ECO:0000313" key="3">
    <source>
        <dbReference type="EMBL" id="KXA13175.1"/>
    </source>
</evidence>
<dbReference type="InterPro" id="IPR008135">
    <property type="entry name" value="Competence-induced_CinA"/>
</dbReference>
<dbReference type="STRING" id="134605.HMPREF3206_01633"/>
<gene>
    <name evidence="3" type="ORF">HMPREF3206_01633</name>
</gene>
<dbReference type="InterPro" id="IPR036425">
    <property type="entry name" value="MoaB/Mog-like_dom_sf"/>
</dbReference>
<dbReference type="PIRSF" id="PIRSF006728">
    <property type="entry name" value="CinA"/>
    <property type="match status" value="1"/>
</dbReference>
<comment type="caution">
    <text evidence="3">The sequence shown here is derived from an EMBL/GenBank/DDBJ whole genome shotgun (WGS) entry which is preliminary data.</text>
</comment>
<evidence type="ECO:0000256" key="1">
    <source>
        <dbReference type="HAMAP-Rule" id="MF_00226"/>
    </source>
</evidence>